<reference evidence="1 2" key="1">
    <citation type="submission" date="2016-03" db="EMBL/GenBank/DDBJ databases">
        <title>Choanephora cucurbitarum.</title>
        <authorList>
            <person name="Min B."/>
            <person name="Park H."/>
            <person name="Park J.-H."/>
            <person name="Shin H.-D."/>
            <person name="Choi I.-G."/>
        </authorList>
    </citation>
    <scope>NUCLEOTIDE SEQUENCE [LARGE SCALE GENOMIC DNA]</scope>
    <source>
        <strain evidence="1 2">KUS-F28377</strain>
    </source>
</reference>
<dbReference type="InParanoid" id="A0A1C7ND20"/>
<proteinExistence type="predicted"/>
<dbReference type="AlphaFoldDB" id="A0A1C7ND20"/>
<organism evidence="1 2">
    <name type="scientific">Choanephora cucurbitarum</name>
    <dbReference type="NCBI Taxonomy" id="101091"/>
    <lineage>
        <taxon>Eukaryota</taxon>
        <taxon>Fungi</taxon>
        <taxon>Fungi incertae sedis</taxon>
        <taxon>Mucoromycota</taxon>
        <taxon>Mucoromycotina</taxon>
        <taxon>Mucoromycetes</taxon>
        <taxon>Mucorales</taxon>
        <taxon>Mucorineae</taxon>
        <taxon>Choanephoraceae</taxon>
        <taxon>Choanephoroideae</taxon>
        <taxon>Choanephora</taxon>
    </lineage>
</organism>
<sequence length="28" mass="3414">MISIKQERSWFPRHRSLNRGMTVTILQK</sequence>
<protein>
    <submittedName>
        <fullName evidence="1">Uncharacterized protein</fullName>
    </submittedName>
</protein>
<name>A0A1C7ND20_9FUNG</name>
<comment type="caution">
    <text evidence="1">The sequence shown here is derived from an EMBL/GenBank/DDBJ whole genome shotgun (WGS) entry which is preliminary data.</text>
</comment>
<gene>
    <name evidence="1" type="ORF">A0J61_04945</name>
</gene>
<evidence type="ECO:0000313" key="2">
    <source>
        <dbReference type="Proteomes" id="UP000093000"/>
    </source>
</evidence>
<accession>A0A1C7ND20</accession>
<dbReference type="Proteomes" id="UP000093000">
    <property type="component" value="Unassembled WGS sequence"/>
</dbReference>
<dbReference type="EMBL" id="LUGH01000254">
    <property type="protein sequence ID" value="OBZ87003.1"/>
    <property type="molecule type" value="Genomic_DNA"/>
</dbReference>
<evidence type="ECO:0000313" key="1">
    <source>
        <dbReference type="EMBL" id="OBZ87003.1"/>
    </source>
</evidence>
<keyword evidence="2" id="KW-1185">Reference proteome</keyword>